<organism evidence="1">
    <name type="scientific">Flavobacterium sp. WC2409</name>
    <dbReference type="NCBI Taxonomy" id="3234139"/>
    <lineage>
        <taxon>Bacteria</taxon>
        <taxon>Pseudomonadati</taxon>
        <taxon>Bacteroidota</taxon>
        <taxon>Flavobacteriia</taxon>
        <taxon>Flavobacteriales</taxon>
        <taxon>Flavobacteriaceae</taxon>
        <taxon>Flavobacterium</taxon>
    </lineage>
</organism>
<keyword evidence="1" id="KW-0436">Ligase</keyword>
<dbReference type="InterPro" id="IPR009097">
    <property type="entry name" value="Cyclic_Pdiesterase"/>
</dbReference>
<dbReference type="Gene3D" id="3.90.1140.10">
    <property type="entry name" value="Cyclic phosphodiesterase"/>
    <property type="match status" value="1"/>
</dbReference>
<accession>A0AB39W630</accession>
<name>A0AB39W630_9FLAO</name>
<sequence>MPNTYSIVLHPSEDIISKIKMMKETLSEKIGWFNSKNSLAHITIGEFTATDIQLENIKKQLAKIGDSIQPLKVVLDHFGSYPNGAFFIAPNPNSKEELIPIMKRFHQEIRFPIVHKSTDPHLSIARKLSAENLEMAFRMFPNIELEYRCEDVVLRRFDAAVKQFKIIAHFPFNGNTKQEFIQTSLF</sequence>
<reference evidence="1" key="1">
    <citation type="submission" date="2024-07" db="EMBL/GenBank/DDBJ databases">
        <authorList>
            <person name="Biller S.J."/>
        </authorList>
    </citation>
    <scope>NUCLEOTIDE SEQUENCE</scope>
    <source>
        <strain evidence="1">WC2409</strain>
    </source>
</reference>
<dbReference type="Pfam" id="PF13563">
    <property type="entry name" value="2_5_RNA_ligase2"/>
    <property type="match status" value="1"/>
</dbReference>
<dbReference type="EMBL" id="CP165625">
    <property type="protein sequence ID" value="XDU96346.1"/>
    <property type="molecule type" value="Genomic_DNA"/>
</dbReference>
<proteinExistence type="predicted"/>
<dbReference type="AlphaFoldDB" id="A0AB39W630"/>
<dbReference type="RefSeq" id="WP_369753566.1">
    <property type="nucleotide sequence ID" value="NZ_CP165625.1"/>
</dbReference>
<evidence type="ECO:0000313" key="1">
    <source>
        <dbReference type="EMBL" id="XDU96346.1"/>
    </source>
</evidence>
<gene>
    <name evidence="1" type="ORF">AB3G34_04365</name>
</gene>
<dbReference type="SUPFAM" id="SSF55144">
    <property type="entry name" value="LigT-like"/>
    <property type="match status" value="1"/>
</dbReference>
<dbReference type="GO" id="GO:0016874">
    <property type="term" value="F:ligase activity"/>
    <property type="evidence" value="ECO:0007669"/>
    <property type="project" value="UniProtKB-KW"/>
</dbReference>
<protein>
    <submittedName>
        <fullName evidence="1">2'-5' RNA ligase family protein</fullName>
    </submittedName>
</protein>